<evidence type="ECO:0000313" key="2">
    <source>
        <dbReference type="Proteomes" id="UP000001425"/>
    </source>
</evidence>
<dbReference type="Proteomes" id="UP000001425">
    <property type="component" value="Chromosome"/>
</dbReference>
<dbReference type="EMBL" id="BA000022">
    <property type="protein sequence ID" value="BAA17409.1"/>
    <property type="molecule type" value="Genomic_DNA"/>
</dbReference>
<sequence>MWFPELRAKIGSRLDPSLQSCPEAIAASVQDYSFIDRTLCNAYYVCMQFEYDPQKAKSNRQKHGISFAEAEMVFFDPLTIHELDPDSTTEERFIALGMGNTGSILVVVYTLRGEIIRLISARRATKQETKIYETGI</sequence>
<dbReference type="PaxDb" id="1148-1652487"/>
<dbReference type="EnsemblBacteria" id="BAA17409">
    <property type="protein sequence ID" value="BAA17409"/>
    <property type="gene ID" value="BAA17409"/>
</dbReference>
<gene>
    <name evidence="1" type="ordered locus">sll1965</name>
</gene>
<protein>
    <submittedName>
        <fullName evidence="1">Sll1965 protein</fullName>
    </submittedName>
</protein>
<dbReference type="AlphaFoldDB" id="P73378"/>
<dbReference type="eggNOG" id="COG2929">
    <property type="taxonomic scope" value="Bacteria"/>
</dbReference>
<evidence type="ECO:0000313" key="1">
    <source>
        <dbReference type="EMBL" id="BAA17409.1"/>
    </source>
</evidence>
<dbReference type="InterPro" id="IPR038573">
    <property type="entry name" value="BrnT_sf"/>
</dbReference>
<reference evidence="1 2" key="2">
    <citation type="journal article" date="1996" name="DNA Res.">
        <title>Sequence analysis of the genome of the unicellular cyanobacterium Synechocystis sp. strain PCC6803. II. Sequence determination of the entire genome and assignment of potential protein-coding regions.</title>
        <authorList>
            <person name="Kaneko T."/>
            <person name="Sato S."/>
            <person name="Kotani H."/>
            <person name="Tanaka A."/>
            <person name="Asamizu E."/>
            <person name="Nakamura Y."/>
            <person name="Miyajima N."/>
            <person name="Hirosawa M."/>
            <person name="Sugiura M."/>
            <person name="Sasamoto S."/>
            <person name="Kimura T."/>
            <person name="Hosouchi T."/>
            <person name="Matsuno A."/>
            <person name="Muraki A."/>
            <person name="Nakazaki N."/>
            <person name="Naruo K."/>
            <person name="Okumura S."/>
            <person name="Shimpo S."/>
            <person name="Takeuchi C."/>
            <person name="Wada T."/>
            <person name="Watanabe A."/>
            <person name="Yamada M."/>
            <person name="Yasuda M."/>
            <person name="Tabata S."/>
        </authorList>
    </citation>
    <scope>NUCLEOTIDE SEQUENCE [LARGE SCALE GENOMIC DNA]</scope>
    <source>
        <strain evidence="2">ATCC 27184 / PCC 6803 / Kazusa</strain>
    </source>
</reference>
<accession>P73378</accession>
<keyword evidence="2" id="KW-1185">Reference proteome</keyword>
<dbReference type="PIR" id="S77562">
    <property type="entry name" value="S77562"/>
</dbReference>
<organism evidence="1 2">
    <name type="scientific">Synechocystis sp. (strain ATCC 27184 / PCC 6803 / Kazusa)</name>
    <dbReference type="NCBI Taxonomy" id="1111708"/>
    <lineage>
        <taxon>Bacteria</taxon>
        <taxon>Bacillati</taxon>
        <taxon>Cyanobacteriota</taxon>
        <taxon>Cyanophyceae</taxon>
        <taxon>Synechococcales</taxon>
        <taxon>Merismopediaceae</taxon>
        <taxon>Synechocystis</taxon>
    </lineage>
</organism>
<dbReference type="STRING" id="1148.gene:10498272"/>
<dbReference type="Gene3D" id="3.10.450.530">
    <property type="entry name" value="Ribonuclease toxin, BrnT, of type II toxin-antitoxin system"/>
    <property type="match status" value="1"/>
</dbReference>
<dbReference type="Pfam" id="PF04365">
    <property type="entry name" value="BrnT_toxin"/>
    <property type="match status" value="1"/>
</dbReference>
<name>P73378_SYNY3</name>
<dbReference type="IntAct" id="P73378">
    <property type="interactions" value="3"/>
</dbReference>
<dbReference type="InParanoid" id="P73378"/>
<dbReference type="InterPro" id="IPR007460">
    <property type="entry name" value="BrnT_toxin"/>
</dbReference>
<proteinExistence type="predicted"/>
<reference evidence="1 2" key="1">
    <citation type="journal article" date="1995" name="DNA Res.">
        <title>Sequence analysis of the genome of the unicellular cyanobacterium Synechocystis sp. strain PCC6803. I. Sequence features in the 1 Mb region from map positions 64% to 92% of the genome.</title>
        <authorList>
            <person name="Kaneko T."/>
            <person name="Tanaka A."/>
            <person name="Sato S."/>
            <person name="Kotani H."/>
            <person name="Sazuka T."/>
            <person name="Miyajima N."/>
            <person name="Sugiura M."/>
            <person name="Tabata S."/>
        </authorList>
    </citation>
    <scope>NUCLEOTIDE SEQUENCE [LARGE SCALE GENOMIC DNA]</scope>
    <source>
        <strain evidence="2">ATCC 27184 / PCC 6803 / Kazusa</strain>
    </source>
</reference>
<dbReference type="KEGG" id="syn:sll1965"/>